<accession>L1JD66</accession>
<feature type="region of interest" description="Disordered" evidence="1">
    <location>
        <begin position="169"/>
        <end position="197"/>
    </location>
</feature>
<protein>
    <submittedName>
        <fullName evidence="3 4">Uncharacterized protein</fullName>
    </submittedName>
</protein>
<evidence type="ECO:0000256" key="2">
    <source>
        <dbReference type="SAM" id="SignalP"/>
    </source>
</evidence>
<dbReference type="HOGENOM" id="CLU_506666_0_0_1"/>
<keyword evidence="2" id="KW-0732">Signal</keyword>
<dbReference type="PaxDb" id="55529-EKX46059"/>
<evidence type="ECO:0000256" key="1">
    <source>
        <dbReference type="SAM" id="MobiDB-lite"/>
    </source>
</evidence>
<dbReference type="AlphaFoldDB" id="L1JD66"/>
<gene>
    <name evidence="3" type="ORF">GUITHDRAFT_108095</name>
</gene>
<evidence type="ECO:0000313" key="4">
    <source>
        <dbReference type="EnsemblProtists" id="EKX46059"/>
    </source>
</evidence>
<evidence type="ECO:0000313" key="3">
    <source>
        <dbReference type="EMBL" id="EKX46059.1"/>
    </source>
</evidence>
<feature type="signal peptide" evidence="2">
    <location>
        <begin position="1"/>
        <end position="19"/>
    </location>
</feature>
<proteinExistence type="predicted"/>
<dbReference type="GeneID" id="17302637"/>
<keyword evidence="5" id="KW-1185">Reference proteome</keyword>
<organism evidence="3">
    <name type="scientific">Guillardia theta (strain CCMP2712)</name>
    <name type="common">Cryptophyte</name>
    <dbReference type="NCBI Taxonomy" id="905079"/>
    <lineage>
        <taxon>Eukaryota</taxon>
        <taxon>Cryptophyceae</taxon>
        <taxon>Pyrenomonadales</taxon>
        <taxon>Geminigeraceae</taxon>
        <taxon>Guillardia</taxon>
    </lineage>
</organism>
<feature type="region of interest" description="Disordered" evidence="1">
    <location>
        <begin position="266"/>
        <end position="287"/>
    </location>
</feature>
<dbReference type="KEGG" id="gtt:GUITHDRAFT_108095"/>
<evidence type="ECO:0000313" key="5">
    <source>
        <dbReference type="Proteomes" id="UP000011087"/>
    </source>
</evidence>
<reference evidence="4" key="3">
    <citation type="submission" date="2016-03" db="UniProtKB">
        <authorList>
            <consortium name="EnsemblProtists"/>
        </authorList>
    </citation>
    <scope>IDENTIFICATION</scope>
</reference>
<feature type="chain" id="PRO_5008771199" evidence="2">
    <location>
        <begin position="20"/>
        <end position="538"/>
    </location>
</feature>
<reference evidence="5" key="2">
    <citation type="submission" date="2012-11" db="EMBL/GenBank/DDBJ databases">
        <authorList>
            <person name="Kuo A."/>
            <person name="Curtis B.A."/>
            <person name="Tanifuji G."/>
            <person name="Burki F."/>
            <person name="Gruber A."/>
            <person name="Irimia M."/>
            <person name="Maruyama S."/>
            <person name="Arias M.C."/>
            <person name="Ball S.G."/>
            <person name="Gile G.H."/>
            <person name="Hirakawa Y."/>
            <person name="Hopkins J.F."/>
            <person name="Rensing S.A."/>
            <person name="Schmutz J."/>
            <person name="Symeonidi A."/>
            <person name="Elias M."/>
            <person name="Eveleigh R.J."/>
            <person name="Herman E.K."/>
            <person name="Klute M.J."/>
            <person name="Nakayama T."/>
            <person name="Obornik M."/>
            <person name="Reyes-Prieto A."/>
            <person name="Armbrust E.V."/>
            <person name="Aves S.J."/>
            <person name="Beiko R.G."/>
            <person name="Coutinho P."/>
            <person name="Dacks J.B."/>
            <person name="Durnford D.G."/>
            <person name="Fast N.M."/>
            <person name="Green B.R."/>
            <person name="Grisdale C."/>
            <person name="Hempe F."/>
            <person name="Henrissat B."/>
            <person name="Hoppner M.P."/>
            <person name="Ishida K.-I."/>
            <person name="Kim E."/>
            <person name="Koreny L."/>
            <person name="Kroth P.G."/>
            <person name="Liu Y."/>
            <person name="Malik S.-B."/>
            <person name="Maier U.G."/>
            <person name="McRose D."/>
            <person name="Mock T."/>
            <person name="Neilson J.A."/>
            <person name="Onodera N.T."/>
            <person name="Poole A.M."/>
            <person name="Pritham E.J."/>
            <person name="Richards T.A."/>
            <person name="Rocap G."/>
            <person name="Roy S.W."/>
            <person name="Sarai C."/>
            <person name="Schaack S."/>
            <person name="Shirato S."/>
            <person name="Slamovits C.H."/>
            <person name="Spencer D.F."/>
            <person name="Suzuki S."/>
            <person name="Worden A.Z."/>
            <person name="Zauner S."/>
            <person name="Barry K."/>
            <person name="Bell C."/>
            <person name="Bharti A.K."/>
            <person name="Crow J.A."/>
            <person name="Grimwood J."/>
            <person name="Kramer R."/>
            <person name="Lindquist E."/>
            <person name="Lucas S."/>
            <person name="Salamov A."/>
            <person name="McFadden G.I."/>
            <person name="Lane C.E."/>
            <person name="Keeling P.J."/>
            <person name="Gray M.W."/>
            <person name="Grigoriev I.V."/>
            <person name="Archibald J.M."/>
        </authorList>
    </citation>
    <scope>NUCLEOTIDE SEQUENCE</scope>
    <source>
        <strain evidence="5">CCMP2712</strain>
    </source>
</reference>
<dbReference type="Proteomes" id="UP000011087">
    <property type="component" value="Unassembled WGS sequence"/>
</dbReference>
<name>L1JD66_GUITC</name>
<dbReference type="EMBL" id="JH992996">
    <property type="protein sequence ID" value="EKX46059.1"/>
    <property type="molecule type" value="Genomic_DNA"/>
</dbReference>
<dbReference type="EnsemblProtists" id="EKX46059">
    <property type="protein sequence ID" value="EKX46059"/>
    <property type="gene ID" value="GUITHDRAFT_108095"/>
</dbReference>
<sequence>MRLMAVLLLGLAACKSSMPAPPPDMQRQHAAKSLMNVARILKLRGGGDEGMGGVSEFSCNHKASYPGFEEDVAYPQPFYRGVEEETEERAPLRVQTLHLDITDSDMDCQTLEGNLVSPEEFFNASAVPERAHQKRQQIFCPKLENPFADIKPPDIDPEDEFDFAYNKDSDEISHTRESRGGVKEEHLPAGDHKAHSKDEELVDNTSFHTNNQEFENLQPSPCETTHGDGQQECAGHTHEREDAIRIDASKLSTDEMRQHLSSESKFCERHPPEAQNANEEAKSPSRFLDESKFDEFLKKHGLKREMTFRVQREEFPDSILQEENEQLKDFVEVMRANYAMPGETDPEKNPPELRSQESFTEKVENFHLPQRFEVNGTNQTSFSSAAVSTIPSKTGSSRLQVKELVENLRKYYLVFNASKVESAEQIASIFVHKMDQLDEMLLDKYGVSLTDFMNEDDSQAKNATMNEQQAQGSKASDKTNRMLAEAYIEGKELEKTASREQQQIEKEMWDIHRANMDKIKSMSQNEIDQAKEQISHVH</sequence>
<reference evidence="3 5" key="1">
    <citation type="journal article" date="2012" name="Nature">
        <title>Algal genomes reveal evolutionary mosaicism and the fate of nucleomorphs.</title>
        <authorList>
            <consortium name="DOE Joint Genome Institute"/>
            <person name="Curtis B.A."/>
            <person name="Tanifuji G."/>
            <person name="Burki F."/>
            <person name="Gruber A."/>
            <person name="Irimia M."/>
            <person name="Maruyama S."/>
            <person name="Arias M.C."/>
            <person name="Ball S.G."/>
            <person name="Gile G.H."/>
            <person name="Hirakawa Y."/>
            <person name="Hopkins J.F."/>
            <person name="Kuo A."/>
            <person name="Rensing S.A."/>
            <person name="Schmutz J."/>
            <person name="Symeonidi A."/>
            <person name="Elias M."/>
            <person name="Eveleigh R.J."/>
            <person name="Herman E.K."/>
            <person name="Klute M.J."/>
            <person name="Nakayama T."/>
            <person name="Obornik M."/>
            <person name="Reyes-Prieto A."/>
            <person name="Armbrust E.V."/>
            <person name="Aves S.J."/>
            <person name="Beiko R.G."/>
            <person name="Coutinho P."/>
            <person name="Dacks J.B."/>
            <person name="Durnford D.G."/>
            <person name="Fast N.M."/>
            <person name="Green B.R."/>
            <person name="Grisdale C.J."/>
            <person name="Hempel F."/>
            <person name="Henrissat B."/>
            <person name="Hoppner M.P."/>
            <person name="Ishida K."/>
            <person name="Kim E."/>
            <person name="Koreny L."/>
            <person name="Kroth P.G."/>
            <person name="Liu Y."/>
            <person name="Malik S.B."/>
            <person name="Maier U.G."/>
            <person name="McRose D."/>
            <person name="Mock T."/>
            <person name="Neilson J.A."/>
            <person name="Onodera N.T."/>
            <person name="Poole A.M."/>
            <person name="Pritham E.J."/>
            <person name="Richards T.A."/>
            <person name="Rocap G."/>
            <person name="Roy S.W."/>
            <person name="Sarai C."/>
            <person name="Schaack S."/>
            <person name="Shirato S."/>
            <person name="Slamovits C.H."/>
            <person name="Spencer D.F."/>
            <person name="Suzuki S."/>
            <person name="Worden A.Z."/>
            <person name="Zauner S."/>
            <person name="Barry K."/>
            <person name="Bell C."/>
            <person name="Bharti A.K."/>
            <person name="Crow J.A."/>
            <person name="Grimwood J."/>
            <person name="Kramer R."/>
            <person name="Lindquist E."/>
            <person name="Lucas S."/>
            <person name="Salamov A."/>
            <person name="McFadden G.I."/>
            <person name="Lane C.E."/>
            <person name="Keeling P.J."/>
            <person name="Gray M.W."/>
            <person name="Grigoriev I.V."/>
            <person name="Archibald J.M."/>
        </authorList>
    </citation>
    <scope>NUCLEOTIDE SEQUENCE</scope>
    <source>
        <strain evidence="3 5">CCMP2712</strain>
    </source>
</reference>
<dbReference type="RefSeq" id="XP_005833039.1">
    <property type="nucleotide sequence ID" value="XM_005832982.1"/>
</dbReference>